<proteinExistence type="predicted"/>
<dbReference type="CDD" id="cd19958">
    <property type="entry name" value="pyocin_knob"/>
    <property type="match status" value="1"/>
</dbReference>
<evidence type="ECO:0000313" key="2">
    <source>
        <dbReference type="Proteomes" id="UP000204527"/>
    </source>
</evidence>
<reference evidence="1 2" key="1">
    <citation type="journal article" date="2014" name="Virus Res.">
        <title>Characterization of a novel Pseudomonas aeruginosa bacteriophage, KPP25, of the family Podoviridae.</title>
        <authorList>
            <person name="Miyata R."/>
            <person name="Yamaguchi K."/>
            <person name="Uchiyama J."/>
            <person name="Shigehisa R."/>
            <person name="Takemura-Uchiyama I."/>
            <person name="Kato S."/>
            <person name="Ujihara T."/>
            <person name="Sakaguchi Y."/>
            <person name="Daibata M."/>
            <person name="Matsuzaki S."/>
        </authorList>
    </citation>
    <scope>NUCLEOTIDE SEQUENCE [LARGE SCALE GENOMIC DNA]</scope>
</reference>
<name>X5I2N7_BPKP2</name>
<dbReference type="GeneID" id="19484877"/>
<protein>
    <submittedName>
        <fullName evidence="1">Structural protein</fullName>
    </submittedName>
</protein>
<accession>X5I2N7</accession>
<sequence length="318" mass="33029">MADAIPLKVIDNGGGNGNLSQFATSDTVPITNGGTGASTATDAFAALATARVNNFAGLAGGTDVLPYQNGANTWAQTPFTAVGRAIINASTQANALNYIGGVPKSMSFNRAFSDPNTVPDECGFYGIGTSPWSNLPPGIDSLNPIGSMLYHHPYDAATAVQLFVPRTSNIFYFRRKGSGTWQPWIRVLSDAQLLGTVAQSGGSPIGSILERGSNANGEYIRLADGTQLCWFNASVTDQAVDTAYGSLFTGTRGWSFPATFVGSPTVSVGLFRWGTGAGWGTVGGVASTTSVTLRIFDIASRATGTATAISAIANGRWF</sequence>
<organism evidence="1 2">
    <name type="scientific">Pseudomonas phage KPP25</name>
    <name type="common">Bacteriophage KPP25</name>
    <dbReference type="NCBI Taxonomy" id="1462608"/>
    <lineage>
        <taxon>Viruses</taxon>
        <taxon>Duplodnaviria</taxon>
        <taxon>Heunggongvirae</taxon>
        <taxon>Uroviricota</taxon>
        <taxon>Caudoviricetes</taxon>
        <taxon>Kochitakasuvirus</taxon>
        <taxon>Kochitakasuvirus KPP25</taxon>
    </lineage>
</organism>
<dbReference type="OrthoDB" id="353at10239"/>
<dbReference type="EMBL" id="AB910393">
    <property type="protein sequence ID" value="BAO58556.1"/>
    <property type="molecule type" value="Genomic_DNA"/>
</dbReference>
<evidence type="ECO:0000313" key="1">
    <source>
        <dbReference type="EMBL" id="BAO58556.1"/>
    </source>
</evidence>
<dbReference type="KEGG" id="vg:19484877"/>
<dbReference type="Proteomes" id="UP000204527">
    <property type="component" value="Segment"/>
</dbReference>
<keyword evidence="2" id="KW-1185">Reference proteome</keyword>
<dbReference type="RefSeq" id="YP_009030616.1">
    <property type="nucleotide sequence ID" value="NC_024123.1"/>
</dbReference>
<organismHost>
    <name type="scientific">Pseudomonas aeruginosa</name>
    <dbReference type="NCBI Taxonomy" id="287"/>
</organismHost>